<dbReference type="InterPro" id="IPR011008">
    <property type="entry name" value="Dimeric_a/b-barrel"/>
</dbReference>
<comment type="caution">
    <text evidence="2">The sequence shown here is derived from an EMBL/GenBank/DDBJ whole genome shotgun (WGS) entry which is preliminary data.</text>
</comment>
<dbReference type="Proteomes" id="UP001597349">
    <property type="component" value="Unassembled WGS sequence"/>
</dbReference>
<protein>
    <submittedName>
        <fullName evidence="2">EthD family reductase</fullName>
    </submittedName>
</protein>
<dbReference type="RefSeq" id="WP_379020382.1">
    <property type="nucleotide sequence ID" value="NZ_JBHUGY010000026.1"/>
</dbReference>
<dbReference type="InterPro" id="IPR009799">
    <property type="entry name" value="EthD_dom"/>
</dbReference>
<dbReference type="SUPFAM" id="SSF54909">
    <property type="entry name" value="Dimeric alpha+beta barrel"/>
    <property type="match status" value="1"/>
</dbReference>
<reference evidence="3" key="1">
    <citation type="journal article" date="2019" name="Int. J. Syst. Evol. Microbiol.">
        <title>The Global Catalogue of Microorganisms (GCM) 10K type strain sequencing project: providing services to taxonomists for standard genome sequencing and annotation.</title>
        <authorList>
            <consortium name="The Broad Institute Genomics Platform"/>
            <consortium name="The Broad Institute Genome Sequencing Center for Infectious Disease"/>
            <person name="Wu L."/>
            <person name="Ma J."/>
        </authorList>
    </citation>
    <scope>NUCLEOTIDE SEQUENCE [LARGE SCALE GENOMIC DNA]</scope>
    <source>
        <strain evidence="3">CGMCC 1.16226</strain>
    </source>
</reference>
<dbReference type="PANTHER" id="PTHR40260">
    <property type="entry name" value="BLR8190 PROTEIN"/>
    <property type="match status" value="1"/>
</dbReference>
<keyword evidence="3" id="KW-1185">Reference proteome</keyword>
<gene>
    <name evidence="2" type="ORF">ACFSQT_16580</name>
</gene>
<sequence length="103" mass="11365">MAKMLVIYKTPADPAAFDRHYLDIHVPLAKQLPGLHRYEVSRRPIVNVLQGEVPYIVATLYFDSLEAIGAAFASEAGKACAADRRTFAADDDVTMLLFDAEPL</sequence>
<feature type="domain" description="EthD" evidence="1">
    <location>
        <begin position="9"/>
        <end position="89"/>
    </location>
</feature>
<accession>A0ABW4WFK8</accession>
<dbReference type="Gene3D" id="3.30.70.100">
    <property type="match status" value="1"/>
</dbReference>
<dbReference type="Pfam" id="PF07110">
    <property type="entry name" value="EthD"/>
    <property type="match status" value="1"/>
</dbReference>
<evidence type="ECO:0000313" key="3">
    <source>
        <dbReference type="Proteomes" id="UP001597349"/>
    </source>
</evidence>
<organism evidence="2 3">
    <name type="scientific">Mesorhizobium calcicola</name>
    <dbReference type="NCBI Taxonomy" id="1300310"/>
    <lineage>
        <taxon>Bacteria</taxon>
        <taxon>Pseudomonadati</taxon>
        <taxon>Pseudomonadota</taxon>
        <taxon>Alphaproteobacteria</taxon>
        <taxon>Hyphomicrobiales</taxon>
        <taxon>Phyllobacteriaceae</taxon>
        <taxon>Mesorhizobium</taxon>
    </lineage>
</organism>
<dbReference type="PANTHER" id="PTHR40260:SF2">
    <property type="entry name" value="BLR8190 PROTEIN"/>
    <property type="match status" value="1"/>
</dbReference>
<name>A0ABW4WFK8_9HYPH</name>
<dbReference type="EMBL" id="JBHUGY010000026">
    <property type="protein sequence ID" value="MFD2054645.1"/>
    <property type="molecule type" value="Genomic_DNA"/>
</dbReference>
<evidence type="ECO:0000259" key="1">
    <source>
        <dbReference type="Pfam" id="PF07110"/>
    </source>
</evidence>
<proteinExistence type="predicted"/>
<evidence type="ECO:0000313" key="2">
    <source>
        <dbReference type="EMBL" id="MFD2054645.1"/>
    </source>
</evidence>
<dbReference type="NCBIfam" id="TIGR02118">
    <property type="entry name" value="EthD family reductase"/>
    <property type="match status" value="1"/>
</dbReference>